<dbReference type="PANTHER" id="PTHR19303:SF74">
    <property type="entry name" value="POGO TRANSPOSABLE ELEMENT WITH KRAB DOMAIN"/>
    <property type="match status" value="1"/>
</dbReference>
<evidence type="ECO:0000259" key="1">
    <source>
        <dbReference type="Pfam" id="PF03184"/>
    </source>
</evidence>
<dbReference type="GO" id="GO:0005634">
    <property type="term" value="C:nucleus"/>
    <property type="evidence" value="ECO:0007669"/>
    <property type="project" value="TreeGrafter"/>
</dbReference>
<dbReference type="InterPro" id="IPR050863">
    <property type="entry name" value="CenT-Element_Derived"/>
</dbReference>
<accession>A0A0D0DCZ8</accession>
<dbReference type="PANTHER" id="PTHR19303">
    <property type="entry name" value="TRANSPOSON"/>
    <property type="match status" value="1"/>
</dbReference>
<gene>
    <name evidence="2" type="ORF">PAXRUDRAFT_154461</name>
</gene>
<evidence type="ECO:0000313" key="2">
    <source>
        <dbReference type="EMBL" id="KIK82136.1"/>
    </source>
</evidence>
<dbReference type="GO" id="GO:0003677">
    <property type="term" value="F:DNA binding"/>
    <property type="evidence" value="ECO:0007669"/>
    <property type="project" value="TreeGrafter"/>
</dbReference>
<feature type="domain" description="DDE-1" evidence="1">
    <location>
        <begin position="49"/>
        <end position="216"/>
    </location>
</feature>
<dbReference type="EMBL" id="KN825673">
    <property type="protein sequence ID" value="KIK82136.1"/>
    <property type="molecule type" value="Genomic_DNA"/>
</dbReference>
<name>A0A0D0DCZ8_9AGAM</name>
<reference evidence="2 3" key="1">
    <citation type="submission" date="2014-04" db="EMBL/GenBank/DDBJ databases">
        <authorList>
            <consortium name="DOE Joint Genome Institute"/>
            <person name="Kuo A."/>
            <person name="Kohler A."/>
            <person name="Jargeat P."/>
            <person name="Nagy L.G."/>
            <person name="Floudas D."/>
            <person name="Copeland A."/>
            <person name="Barry K.W."/>
            <person name="Cichocki N."/>
            <person name="Veneault-Fourrey C."/>
            <person name="LaButti K."/>
            <person name="Lindquist E.A."/>
            <person name="Lipzen A."/>
            <person name="Lundell T."/>
            <person name="Morin E."/>
            <person name="Murat C."/>
            <person name="Sun H."/>
            <person name="Tunlid A."/>
            <person name="Henrissat B."/>
            <person name="Grigoriev I.V."/>
            <person name="Hibbett D.S."/>
            <person name="Martin F."/>
            <person name="Nordberg H.P."/>
            <person name="Cantor M.N."/>
            <person name="Hua S.X."/>
        </authorList>
    </citation>
    <scope>NUCLEOTIDE SEQUENCE [LARGE SCALE GENOMIC DNA]</scope>
    <source>
        <strain evidence="2 3">Ve08.2h10</strain>
    </source>
</reference>
<dbReference type="Proteomes" id="UP000054538">
    <property type="component" value="Unassembled WGS sequence"/>
</dbReference>
<organism evidence="2 3">
    <name type="scientific">Paxillus rubicundulus Ve08.2h10</name>
    <dbReference type="NCBI Taxonomy" id="930991"/>
    <lineage>
        <taxon>Eukaryota</taxon>
        <taxon>Fungi</taxon>
        <taxon>Dikarya</taxon>
        <taxon>Basidiomycota</taxon>
        <taxon>Agaricomycotina</taxon>
        <taxon>Agaricomycetes</taxon>
        <taxon>Agaricomycetidae</taxon>
        <taxon>Boletales</taxon>
        <taxon>Paxilineae</taxon>
        <taxon>Paxillaceae</taxon>
        <taxon>Paxillus</taxon>
    </lineage>
</organism>
<reference evidence="3" key="2">
    <citation type="submission" date="2015-01" db="EMBL/GenBank/DDBJ databases">
        <title>Evolutionary Origins and Diversification of the Mycorrhizal Mutualists.</title>
        <authorList>
            <consortium name="DOE Joint Genome Institute"/>
            <consortium name="Mycorrhizal Genomics Consortium"/>
            <person name="Kohler A."/>
            <person name="Kuo A."/>
            <person name="Nagy L.G."/>
            <person name="Floudas D."/>
            <person name="Copeland A."/>
            <person name="Barry K.W."/>
            <person name="Cichocki N."/>
            <person name="Veneault-Fourrey C."/>
            <person name="LaButti K."/>
            <person name="Lindquist E.A."/>
            <person name="Lipzen A."/>
            <person name="Lundell T."/>
            <person name="Morin E."/>
            <person name="Murat C."/>
            <person name="Riley R."/>
            <person name="Ohm R."/>
            <person name="Sun H."/>
            <person name="Tunlid A."/>
            <person name="Henrissat B."/>
            <person name="Grigoriev I.V."/>
            <person name="Hibbett D.S."/>
            <person name="Martin F."/>
        </authorList>
    </citation>
    <scope>NUCLEOTIDE SEQUENCE [LARGE SCALE GENOMIC DNA]</scope>
    <source>
        <strain evidence="3">Ve08.2h10</strain>
    </source>
</reference>
<dbReference type="OrthoDB" id="3238847at2759"/>
<dbReference type="HOGENOM" id="CLU_013929_2_2_1"/>
<proteinExistence type="predicted"/>
<protein>
    <recommendedName>
        <fullName evidence="1">DDE-1 domain-containing protein</fullName>
    </recommendedName>
</protein>
<dbReference type="Pfam" id="PF03184">
    <property type="entry name" value="DDE_1"/>
    <property type="match status" value="1"/>
</dbReference>
<dbReference type="AlphaFoldDB" id="A0A0D0DCZ8"/>
<sequence length="278" mass="31144">MLNSDEHQIEEDCIWAADKTGFQPGVGQKQCVIGAAKQKMQYQQCDGNKETITVMVSICANGTTIAPTCIYKGQSFLTNWHQDNTLHTSVAHSDKGWTDGRIGKLWIEDFDNKTHEKANGCVRLLLIDGHNSHYTKEFLDYARDHNIHILCYPAHTTHIYQGLNVVIFGPLKKSWSEEQDQFKSSMGQWVTKQTFISVYGKAHQKVLTPELIRTAFAATGVWPFNPDIVMKEMMAPSLETSSQGCLPLPVPGPVRAVTALIRHCQRPNVPSQHTPTTP</sequence>
<keyword evidence="3" id="KW-1185">Reference proteome</keyword>
<dbReference type="InParanoid" id="A0A0D0DCZ8"/>
<dbReference type="STRING" id="930991.A0A0D0DCZ8"/>
<feature type="non-terminal residue" evidence="2">
    <location>
        <position position="1"/>
    </location>
</feature>
<dbReference type="InterPro" id="IPR004875">
    <property type="entry name" value="DDE_SF_endonuclease_dom"/>
</dbReference>
<evidence type="ECO:0000313" key="3">
    <source>
        <dbReference type="Proteomes" id="UP000054538"/>
    </source>
</evidence>